<evidence type="ECO:0000313" key="2">
    <source>
        <dbReference type="Proteomes" id="UP001163321"/>
    </source>
</evidence>
<organism evidence="1 2">
    <name type="scientific">Peronosclerospora sorghi</name>
    <dbReference type="NCBI Taxonomy" id="230839"/>
    <lineage>
        <taxon>Eukaryota</taxon>
        <taxon>Sar</taxon>
        <taxon>Stramenopiles</taxon>
        <taxon>Oomycota</taxon>
        <taxon>Peronosporomycetes</taxon>
        <taxon>Peronosporales</taxon>
        <taxon>Peronosporaceae</taxon>
        <taxon>Peronosclerospora</taxon>
    </lineage>
</organism>
<comment type="caution">
    <text evidence="1">The sequence shown here is derived from an EMBL/GenBank/DDBJ whole genome shotgun (WGS) entry which is preliminary data.</text>
</comment>
<reference evidence="1 2" key="1">
    <citation type="journal article" date="2022" name="bioRxiv">
        <title>The genome of the oomycete Peronosclerospora sorghi, a cosmopolitan pathogen of maize and sorghum, is inflated with dispersed pseudogenes.</title>
        <authorList>
            <person name="Fletcher K."/>
            <person name="Martin F."/>
            <person name="Isakeit T."/>
            <person name="Cavanaugh K."/>
            <person name="Magill C."/>
            <person name="Michelmore R."/>
        </authorList>
    </citation>
    <scope>NUCLEOTIDE SEQUENCE [LARGE SCALE GENOMIC DNA]</scope>
    <source>
        <strain evidence="1">P6</strain>
    </source>
</reference>
<accession>A0ACC0VQL4</accession>
<keyword evidence="2" id="KW-1185">Reference proteome</keyword>
<gene>
    <name evidence="1" type="ORF">PsorP6_004688</name>
</gene>
<protein>
    <submittedName>
        <fullName evidence="1">Uncharacterized protein</fullName>
    </submittedName>
</protein>
<sequence length="111" mass="12265">MVWGPFAGSKKSKLVFMSPGRRTSVDFVEIVYDEALNDFLGEVPGGIPMEDGSSVHRSKRRKTPPKNVNEMQQALKEAWNQINEEGLAALAASTPERIVAVIKKGWTHSLV</sequence>
<proteinExistence type="predicted"/>
<name>A0ACC0VQL4_9STRA</name>
<evidence type="ECO:0000313" key="1">
    <source>
        <dbReference type="EMBL" id="KAI9908381.1"/>
    </source>
</evidence>
<dbReference type="EMBL" id="CM047587">
    <property type="protein sequence ID" value="KAI9908381.1"/>
    <property type="molecule type" value="Genomic_DNA"/>
</dbReference>
<dbReference type="Proteomes" id="UP001163321">
    <property type="component" value="Chromosome 8"/>
</dbReference>